<name>A0ACB7TIL9_HYAAI</name>
<accession>A0ACB7TIL9</accession>
<evidence type="ECO:0000313" key="1">
    <source>
        <dbReference type="EMBL" id="KAH6947026.1"/>
    </source>
</evidence>
<protein>
    <submittedName>
        <fullName evidence="1">Uncharacterized protein</fullName>
    </submittedName>
</protein>
<evidence type="ECO:0000313" key="2">
    <source>
        <dbReference type="Proteomes" id="UP000821845"/>
    </source>
</evidence>
<proteinExistence type="predicted"/>
<keyword evidence="2" id="KW-1185">Reference proteome</keyword>
<comment type="caution">
    <text evidence="1">The sequence shown here is derived from an EMBL/GenBank/DDBJ whole genome shotgun (WGS) entry which is preliminary data.</text>
</comment>
<dbReference type="Proteomes" id="UP000821845">
    <property type="component" value="Chromosome 1"/>
</dbReference>
<reference evidence="1" key="1">
    <citation type="submission" date="2020-05" db="EMBL/GenBank/DDBJ databases">
        <title>Large-scale comparative analyses of tick genomes elucidate their genetic diversity and vector capacities.</title>
        <authorList>
            <person name="Jia N."/>
            <person name="Wang J."/>
            <person name="Shi W."/>
            <person name="Du L."/>
            <person name="Sun Y."/>
            <person name="Zhan W."/>
            <person name="Jiang J."/>
            <person name="Wang Q."/>
            <person name="Zhang B."/>
            <person name="Ji P."/>
            <person name="Sakyi L.B."/>
            <person name="Cui X."/>
            <person name="Yuan T."/>
            <person name="Jiang B."/>
            <person name="Yang W."/>
            <person name="Lam T.T.-Y."/>
            <person name="Chang Q."/>
            <person name="Ding S."/>
            <person name="Wang X."/>
            <person name="Zhu J."/>
            <person name="Ruan X."/>
            <person name="Zhao L."/>
            <person name="Wei J."/>
            <person name="Que T."/>
            <person name="Du C."/>
            <person name="Cheng J."/>
            <person name="Dai P."/>
            <person name="Han X."/>
            <person name="Huang E."/>
            <person name="Gao Y."/>
            <person name="Liu J."/>
            <person name="Shao H."/>
            <person name="Ye R."/>
            <person name="Li L."/>
            <person name="Wei W."/>
            <person name="Wang X."/>
            <person name="Wang C."/>
            <person name="Yang T."/>
            <person name="Huo Q."/>
            <person name="Li W."/>
            <person name="Guo W."/>
            <person name="Chen H."/>
            <person name="Zhou L."/>
            <person name="Ni X."/>
            <person name="Tian J."/>
            <person name="Zhou Y."/>
            <person name="Sheng Y."/>
            <person name="Liu T."/>
            <person name="Pan Y."/>
            <person name="Xia L."/>
            <person name="Li J."/>
            <person name="Zhao F."/>
            <person name="Cao W."/>
        </authorList>
    </citation>
    <scope>NUCLEOTIDE SEQUENCE</scope>
    <source>
        <strain evidence="1">Hyas-2018</strain>
    </source>
</reference>
<dbReference type="EMBL" id="CM023481">
    <property type="protein sequence ID" value="KAH6947026.1"/>
    <property type="molecule type" value="Genomic_DNA"/>
</dbReference>
<organism evidence="1 2">
    <name type="scientific">Hyalomma asiaticum</name>
    <name type="common">Tick</name>
    <dbReference type="NCBI Taxonomy" id="266040"/>
    <lineage>
        <taxon>Eukaryota</taxon>
        <taxon>Metazoa</taxon>
        <taxon>Ecdysozoa</taxon>
        <taxon>Arthropoda</taxon>
        <taxon>Chelicerata</taxon>
        <taxon>Arachnida</taxon>
        <taxon>Acari</taxon>
        <taxon>Parasitiformes</taxon>
        <taxon>Ixodida</taxon>
        <taxon>Ixodoidea</taxon>
        <taxon>Ixodidae</taxon>
        <taxon>Hyalomminae</taxon>
        <taxon>Hyalomma</taxon>
    </lineage>
</organism>
<gene>
    <name evidence="1" type="ORF">HPB50_016728</name>
</gene>
<sequence>MSHVDLKVVLLGKEYGGKTSLVERYLYDRFDASTPYQNTIGAAYGAKQIAVRNRRITLGIWDTAGSERYEAMSRIYYRGAGAAIVCFDLTDRESFQKAKFWVNELRKHEEPRTLLPGWIGEFLRMVKQYQPSFLALHCQEVGGKNYERTMSHVSDFIRTLMGSEELSSYTAVQVFLDEDFSCVEKFTALGNLYFVHQSLKNPQIWDFQECCFRPVMTKEIHSGNIEKVFTKEKVKFPQELFPEVSFSYISFYCISLKSYCQAVYHVTLSYLFCHQIKILLCFVLFFYKYDLINIHLFHDESNFIAMESFPSSYTKNRQGALDYTLNRIQSDKYENVPFFIFGDFNFRLDTQAVIEKITDKAPPVQVKSAKNGDVTKVLFRDPKDENKLQEHDKEPSLFKDRLFEFDIAFPPSYPYKEESSGARSYMRTRCPAWCDRILLSKSAKTLVYTGPDEGGKASVVYHIMGQNVCMGDHKPVVLWFRMVPAAEPCEKPALEEAATRYIQVKVPGSPVRIFRETTV</sequence>